<dbReference type="InterPro" id="IPR044492">
    <property type="entry name" value="P_typ_ATPase_HD_dom"/>
</dbReference>
<keyword evidence="11 24" id="KW-0547">Nucleotide-binding</keyword>
<feature type="transmembrane region" description="Helical" evidence="24">
    <location>
        <begin position="231"/>
        <end position="254"/>
    </location>
</feature>
<evidence type="ECO:0000256" key="12">
    <source>
        <dbReference type="ARBA" id="ARBA00022796"/>
    </source>
</evidence>
<evidence type="ECO:0000256" key="7">
    <source>
        <dbReference type="ARBA" id="ARBA00022553"/>
    </source>
</evidence>
<name>A0A1H2TR74_9BACI</name>
<dbReference type="PROSITE" id="PS01047">
    <property type="entry name" value="HMA_1"/>
    <property type="match status" value="2"/>
</dbReference>
<dbReference type="Pfam" id="PF00403">
    <property type="entry name" value="HMA"/>
    <property type="match status" value="2"/>
</dbReference>
<evidence type="ECO:0000256" key="16">
    <source>
        <dbReference type="ARBA" id="ARBA00022989"/>
    </source>
</evidence>
<evidence type="ECO:0000256" key="5">
    <source>
        <dbReference type="ARBA" id="ARBA00022448"/>
    </source>
</evidence>
<comment type="similarity">
    <text evidence="2 24">Belongs to the cation transport ATPase (P-type) (TC 3.A.3) family. Type IB subfamily.</text>
</comment>
<evidence type="ECO:0000256" key="9">
    <source>
        <dbReference type="ARBA" id="ARBA00022723"/>
    </source>
</evidence>
<dbReference type="Gene3D" id="3.40.50.1000">
    <property type="entry name" value="HAD superfamily/HAD-like"/>
    <property type="match status" value="1"/>
</dbReference>
<evidence type="ECO:0000256" key="17">
    <source>
        <dbReference type="ARBA" id="ARBA00023008"/>
    </source>
</evidence>
<feature type="transmembrane region" description="Helical" evidence="24">
    <location>
        <begin position="779"/>
        <end position="797"/>
    </location>
</feature>
<dbReference type="PRINTS" id="PR00942">
    <property type="entry name" value="CUATPASEI"/>
</dbReference>
<comment type="catalytic activity">
    <reaction evidence="22">
        <text>Cu(+)(in) + ATP + H2O = Cu(+)(out) + ADP + phosphate + H(+)</text>
        <dbReference type="Rhea" id="RHEA:25792"/>
        <dbReference type="ChEBI" id="CHEBI:15377"/>
        <dbReference type="ChEBI" id="CHEBI:15378"/>
        <dbReference type="ChEBI" id="CHEBI:30616"/>
        <dbReference type="ChEBI" id="CHEBI:43474"/>
        <dbReference type="ChEBI" id="CHEBI:49552"/>
        <dbReference type="ChEBI" id="CHEBI:456216"/>
        <dbReference type="EC" id="7.2.2.8"/>
    </reaction>
</comment>
<evidence type="ECO:0000256" key="6">
    <source>
        <dbReference type="ARBA" id="ARBA00022475"/>
    </source>
</evidence>
<evidence type="ECO:0000313" key="27">
    <source>
        <dbReference type="Proteomes" id="UP000199488"/>
    </source>
</evidence>
<keyword evidence="7" id="KW-0597">Phosphoprotein</keyword>
<keyword evidence="6 24" id="KW-1003">Cell membrane</keyword>
<keyword evidence="27" id="KW-1185">Reference proteome</keyword>
<proteinExistence type="inferred from homology"/>
<keyword evidence="19 24" id="KW-0472">Membrane</keyword>
<feature type="domain" description="HMA" evidence="25">
    <location>
        <begin position="11"/>
        <end position="77"/>
    </location>
</feature>
<dbReference type="FunFam" id="3.40.50.1000:FF:000144">
    <property type="entry name" value="copper-transporting ATPase 1 isoform X2"/>
    <property type="match status" value="1"/>
</dbReference>
<dbReference type="EMBL" id="FNNC01000002">
    <property type="protein sequence ID" value="SDW46390.1"/>
    <property type="molecule type" value="Genomic_DNA"/>
</dbReference>
<keyword evidence="17" id="KW-0186">Copper</keyword>
<evidence type="ECO:0000256" key="11">
    <source>
        <dbReference type="ARBA" id="ARBA00022741"/>
    </source>
</evidence>
<dbReference type="SUPFAM" id="SSF56784">
    <property type="entry name" value="HAD-like"/>
    <property type="match status" value="1"/>
</dbReference>
<accession>A0A1H2TR74</accession>
<dbReference type="PROSITE" id="PS00154">
    <property type="entry name" value="ATPASE_E1_E2"/>
    <property type="match status" value="1"/>
</dbReference>
<evidence type="ECO:0000256" key="24">
    <source>
        <dbReference type="RuleBase" id="RU362081"/>
    </source>
</evidence>
<keyword evidence="18" id="KW-0406">Ion transport</keyword>
<dbReference type="PRINTS" id="PR00119">
    <property type="entry name" value="CATATPASE"/>
</dbReference>
<evidence type="ECO:0000256" key="1">
    <source>
        <dbReference type="ARBA" id="ARBA00004651"/>
    </source>
</evidence>
<keyword evidence="10" id="KW-0677">Repeat</keyword>
<dbReference type="FunFam" id="3.30.70.100:FF:000005">
    <property type="entry name" value="Copper-exporting P-type ATPase A"/>
    <property type="match status" value="2"/>
</dbReference>
<feature type="transmembrane region" description="Helical" evidence="24">
    <location>
        <begin position="165"/>
        <end position="188"/>
    </location>
</feature>
<dbReference type="InterPro" id="IPR017969">
    <property type="entry name" value="Heavy-metal-associated_CS"/>
</dbReference>
<dbReference type="InterPro" id="IPR023299">
    <property type="entry name" value="ATPase_P-typ_cyto_dom_N"/>
</dbReference>
<dbReference type="InterPro" id="IPR059000">
    <property type="entry name" value="ATPase_P-type_domA"/>
</dbReference>
<keyword evidence="12" id="KW-0187">Copper transport</keyword>
<keyword evidence="15" id="KW-1278">Translocase</keyword>
<evidence type="ECO:0000256" key="3">
    <source>
        <dbReference type="ARBA" id="ARBA00012517"/>
    </source>
</evidence>
<evidence type="ECO:0000256" key="10">
    <source>
        <dbReference type="ARBA" id="ARBA00022737"/>
    </source>
</evidence>
<keyword evidence="14" id="KW-0460">Magnesium</keyword>
<dbReference type="InterPro" id="IPR027256">
    <property type="entry name" value="P-typ_ATPase_IB"/>
</dbReference>
<dbReference type="Gene3D" id="3.30.70.100">
    <property type="match status" value="2"/>
</dbReference>
<dbReference type="GO" id="GO:0005507">
    <property type="term" value="F:copper ion binding"/>
    <property type="evidence" value="ECO:0007669"/>
    <property type="project" value="InterPro"/>
</dbReference>
<dbReference type="GO" id="GO:0005886">
    <property type="term" value="C:plasma membrane"/>
    <property type="evidence" value="ECO:0007669"/>
    <property type="project" value="UniProtKB-SubCell"/>
</dbReference>
<dbReference type="GO" id="GO:0140581">
    <property type="term" value="F:P-type monovalent copper transporter activity"/>
    <property type="evidence" value="ECO:0007669"/>
    <property type="project" value="UniProtKB-EC"/>
</dbReference>
<dbReference type="Gene3D" id="3.40.1110.10">
    <property type="entry name" value="Calcium-transporting ATPase, cytoplasmic domain N"/>
    <property type="match status" value="1"/>
</dbReference>
<dbReference type="PANTHER" id="PTHR43520:SF8">
    <property type="entry name" value="P-TYPE CU(+) TRANSPORTER"/>
    <property type="match status" value="1"/>
</dbReference>
<feature type="transmembrane region" description="Helical" evidence="24">
    <location>
        <begin position="444"/>
        <end position="464"/>
    </location>
</feature>
<dbReference type="GO" id="GO:0016887">
    <property type="term" value="F:ATP hydrolysis activity"/>
    <property type="evidence" value="ECO:0007669"/>
    <property type="project" value="InterPro"/>
</dbReference>
<dbReference type="Pfam" id="PF00702">
    <property type="entry name" value="Hydrolase"/>
    <property type="match status" value="1"/>
</dbReference>
<evidence type="ECO:0000256" key="4">
    <source>
        <dbReference type="ARBA" id="ARBA00015102"/>
    </source>
</evidence>
<dbReference type="Gene3D" id="2.70.150.10">
    <property type="entry name" value="Calcium-transporting ATPase, cytoplasmic transduction domain A"/>
    <property type="match status" value="1"/>
</dbReference>
<evidence type="ECO:0000256" key="8">
    <source>
        <dbReference type="ARBA" id="ARBA00022692"/>
    </source>
</evidence>
<dbReference type="SUPFAM" id="SSF81653">
    <property type="entry name" value="Calcium ATPase, transduction domain A"/>
    <property type="match status" value="1"/>
</dbReference>
<evidence type="ECO:0000256" key="22">
    <source>
        <dbReference type="ARBA" id="ARBA00049289"/>
    </source>
</evidence>
<feature type="transmembrane region" description="Helical" evidence="24">
    <location>
        <begin position="260"/>
        <end position="279"/>
    </location>
</feature>
<sequence length="805" mass="85935">MEKQKTNNNLSHWNASVEGMTCAACSRRIEKQVGKMEGVSEASVNLTTEQLSVQYDPNEVAPHDMEEKIEQTGYSVRRSEAVFDVSGMTCAACANRVEKKLNKLPGVSEASVNLAMERATVHYLDGEVSVEEMEQAVDKLGYGLTERTEEETEDPREKEQRKKGWQLLVSALLTLPLVWTMVSHFGFLSFLGAHGVLMNPWVQVGLATPVQFVIGSTFYRSAYKSLRSGSANMDVLVALGTSAAYFYSLYFVLTGNASEGLYFETSAVIITLILLGKWFEAKAKGRTSRAIKSLLSLKAETALVERNGEVTEIKSEDVQEGDVVHVKPGAKVPVDGEVIDGRSSVDESMLTGESIPVEKDTGDTVIGATVNGNGRIRMRATRVGKDTALSQIVRVVEEAQGGKAEIQRLADRVSGVFVPIVIGIALLTFLTWILFVQPGSLEGALLPTIAILVIACPCALGLATPTSIMAGSGRAAENGVLFKGGQYLESTGAVETILLDKTGTITKGEPAVTDIVPAPDWTEQQLLMHAAGAEQSSEHALAQAIVQDAAQKNITLQRASSFEAVPGKGVLAVTDTGIVAVGTSAWLAERQVAGMPEGAENEKLEEQGKTVMGVAVNDRFAGWIAVADTVKETSRRAVERMQAAGLEVVMITGDNEKTARAIAAEVGIDRVIARVLPEQKSSEVTRLQREGRRVAMVGDGINDAPALATADIGMAVGTGTDIAVEAADITLMRGDLNSAADAVLMSRATMKNIKENLFFAFVYNSVGIPIAAIGLLAPWVAGAAMAFSSVSVVLNALRLQRMKIS</sequence>
<evidence type="ECO:0000256" key="20">
    <source>
        <dbReference type="ARBA" id="ARBA00029719"/>
    </source>
</evidence>
<gene>
    <name evidence="26" type="ORF">SAMN05421781_1538</name>
</gene>
<keyword evidence="16 24" id="KW-1133">Transmembrane helix</keyword>
<feature type="transmembrane region" description="Helical" evidence="24">
    <location>
        <begin position="200"/>
        <end position="219"/>
    </location>
</feature>
<dbReference type="InterPro" id="IPR008250">
    <property type="entry name" value="ATPase_P-typ_transduc_dom_A_sf"/>
</dbReference>
<dbReference type="PROSITE" id="PS50846">
    <property type="entry name" value="HMA_2"/>
    <property type="match status" value="2"/>
</dbReference>
<dbReference type="RefSeq" id="WP_091613271.1">
    <property type="nucleotide sequence ID" value="NZ_FNNC01000002.1"/>
</dbReference>
<evidence type="ECO:0000256" key="21">
    <source>
        <dbReference type="ARBA" id="ARBA00033239"/>
    </source>
</evidence>
<evidence type="ECO:0000256" key="14">
    <source>
        <dbReference type="ARBA" id="ARBA00022842"/>
    </source>
</evidence>
<dbReference type="Pfam" id="PF00122">
    <property type="entry name" value="E1-E2_ATPase"/>
    <property type="match status" value="1"/>
</dbReference>
<dbReference type="SFLD" id="SFLDG00002">
    <property type="entry name" value="C1.7:_P-type_atpase_like"/>
    <property type="match status" value="1"/>
</dbReference>
<dbReference type="NCBIfam" id="TIGR01525">
    <property type="entry name" value="ATPase-IB_hvy"/>
    <property type="match status" value="1"/>
</dbReference>
<evidence type="ECO:0000259" key="25">
    <source>
        <dbReference type="PROSITE" id="PS50846"/>
    </source>
</evidence>
<dbReference type="InterPro" id="IPR018303">
    <property type="entry name" value="ATPase_P-typ_P_site"/>
</dbReference>
<dbReference type="SFLD" id="SFLDS00003">
    <property type="entry name" value="Haloacid_Dehalogenase"/>
    <property type="match status" value="1"/>
</dbReference>
<dbReference type="NCBIfam" id="TIGR01511">
    <property type="entry name" value="ATPase-IB1_Cu"/>
    <property type="match status" value="1"/>
</dbReference>
<feature type="domain" description="HMA" evidence="25">
    <location>
        <begin position="79"/>
        <end position="145"/>
    </location>
</feature>
<dbReference type="NCBIfam" id="TIGR00003">
    <property type="entry name" value="copper ion binding protein"/>
    <property type="match status" value="2"/>
</dbReference>
<dbReference type="Proteomes" id="UP000199488">
    <property type="component" value="Unassembled WGS sequence"/>
</dbReference>
<dbReference type="InterPro" id="IPR006122">
    <property type="entry name" value="HMA_Cu_ion-bd"/>
</dbReference>
<dbReference type="InterPro" id="IPR036412">
    <property type="entry name" value="HAD-like_sf"/>
</dbReference>
<dbReference type="PANTHER" id="PTHR43520">
    <property type="entry name" value="ATP7, ISOFORM B"/>
    <property type="match status" value="1"/>
</dbReference>
<evidence type="ECO:0000256" key="19">
    <source>
        <dbReference type="ARBA" id="ARBA00023136"/>
    </source>
</evidence>
<organism evidence="26 27">
    <name type="scientific">Marinococcus luteus</name>
    <dbReference type="NCBI Taxonomy" id="1122204"/>
    <lineage>
        <taxon>Bacteria</taxon>
        <taxon>Bacillati</taxon>
        <taxon>Bacillota</taxon>
        <taxon>Bacilli</taxon>
        <taxon>Bacillales</taxon>
        <taxon>Bacillaceae</taxon>
        <taxon>Marinococcus</taxon>
    </lineage>
</organism>
<comment type="function">
    <text evidence="23">Involved in copper export.</text>
</comment>
<reference evidence="26 27" key="1">
    <citation type="submission" date="2016-10" db="EMBL/GenBank/DDBJ databases">
        <authorList>
            <person name="de Groot N.N."/>
        </authorList>
    </citation>
    <scope>NUCLEOTIDE SEQUENCE [LARGE SCALE GENOMIC DNA]</scope>
    <source>
        <strain evidence="26 27">DSM 23126</strain>
    </source>
</reference>
<keyword evidence="5" id="KW-0813">Transport</keyword>
<dbReference type="FunFam" id="2.70.150.10:FF:000002">
    <property type="entry name" value="Copper-transporting ATPase 1, putative"/>
    <property type="match status" value="1"/>
</dbReference>
<dbReference type="GO" id="GO:0005524">
    <property type="term" value="F:ATP binding"/>
    <property type="evidence" value="ECO:0007669"/>
    <property type="project" value="UniProtKB-UniRule"/>
</dbReference>
<feature type="transmembrane region" description="Helical" evidence="24">
    <location>
        <begin position="756"/>
        <end position="773"/>
    </location>
</feature>
<keyword evidence="13 24" id="KW-0067">ATP-binding</keyword>
<dbReference type="InterPro" id="IPR023214">
    <property type="entry name" value="HAD_sf"/>
</dbReference>
<comment type="subcellular location">
    <subcellularLocation>
        <location evidence="1">Cell membrane</location>
        <topology evidence="1">Multi-pass membrane protein</topology>
    </subcellularLocation>
</comment>
<dbReference type="GO" id="GO:0043682">
    <property type="term" value="F:P-type divalent copper transporter activity"/>
    <property type="evidence" value="ECO:0007669"/>
    <property type="project" value="TreeGrafter"/>
</dbReference>
<keyword evidence="9 24" id="KW-0479">Metal-binding</keyword>
<dbReference type="AlphaFoldDB" id="A0A1H2TR74"/>
<dbReference type="InterPro" id="IPR006121">
    <property type="entry name" value="HMA_dom"/>
</dbReference>
<feature type="transmembrane region" description="Helical" evidence="24">
    <location>
        <begin position="416"/>
        <end position="438"/>
    </location>
</feature>
<evidence type="ECO:0000256" key="15">
    <source>
        <dbReference type="ARBA" id="ARBA00022967"/>
    </source>
</evidence>
<evidence type="ECO:0000256" key="2">
    <source>
        <dbReference type="ARBA" id="ARBA00006024"/>
    </source>
</evidence>
<dbReference type="InterPro" id="IPR023298">
    <property type="entry name" value="ATPase_P-typ_TM_dom_sf"/>
</dbReference>
<protein>
    <recommendedName>
        <fullName evidence="4">Copper-exporting P-type ATPase</fullName>
        <ecNumber evidence="3">7.2.2.8</ecNumber>
    </recommendedName>
    <alternativeName>
        <fullName evidence="20">Copper-exporting P-type ATPase A</fullName>
    </alternativeName>
    <alternativeName>
        <fullName evidence="21">Cu(+)-exporting ATPase</fullName>
    </alternativeName>
</protein>
<dbReference type="OrthoDB" id="9813266at2"/>
<evidence type="ECO:0000256" key="13">
    <source>
        <dbReference type="ARBA" id="ARBA00022840"/>
    </source>
</evidence>
<dbReference type="CDD" id="cd02094">
    <property type="entry name" value="P-type_ATPase_Cu-like"/>
    <property type="match status" value="1"/>
</dbReference>
<dbReference type="SUPFAM" id="SSF81665">
    <property type="entry name" value="Calcium ATPase, transmembrane domain M"/>
    <property type="match status" value="1"/>
</dbReference>
<evidence type="ECO:0000256" key="18">
    <source>
        <dbReference type="ARBA" id="ARBA00023065"/>
    </source>
</evidence>
<keyword evidence="8 24" id="KW-0812">Transmembrane</keyword>
<evidence type="ECO:0000256" key="23">
    <source>
        <dbReference type="ARBA" id="ARBA00055366"/>
    </source>
</evidence>
<dbReference type="NCBIfam" id="TIGR01494">
    <property type="entry name" value="ATPase_P-type"/>
    <property type="match status" value="1"/>
</dbReference>
<dbReference type="STRING" id="1122204.SAMN05421781_1538"/>
<dbReference type="SFLD" id="SFLDF00027">
    <property type="entry name" value="p-type_atpase"/>
    <property type="match status" value="1"/>
</dbReference>
<dbReference type="InterPro" id="IPR036163">
    <property type="entry name" value="HMA_dom_sf"/>
</dbReference>
<dbReference type="InterPro" id="IPR001757">
    <property type="entry name" value="P_typ_ATPase"/>
</dbReference>
<dbReference type="CDD" id="cd00371">
    <property type="entry name" value="HMA"/>
    <property type="match status" value="2"/>
</dbReference>
<dbReference type="SUPFAM" id="SSF55008">
    <property type="entry name" value="HMA, heavy metal-associated domain"/>
    <property type="match status" value="2"/>
</dbReference>
<dbReference type="GO" id="GO:0055070">
    <property type="term" value="P:copper ion homeostasis"/>
    <property type="evidence" value="ECO:0007669"/>
    <property type="project" value="TreeGrafter"/>
</dbReference>
<dbReference type="EC" id="7.2.2.8" evidence="3"/>
<evidence type="ECO:0000313" key="26">
    <source>
        <dbReference type="EMBL" id="SDW46390.1"/>
    </source>
</evidence>